<dbReference type="InterPro" id="IPR028082">
    <property type="entry name" value="Peripla_BP_I"/>
</dbReference>
<evidence type="ECO:0000313" key="7">
    <source>
        <dbReference type="Proteomes" id="UP000195326"/>
    </source>
</evidence>
<reference evidence="6" key="2">
    <citation type="journal article" date="2018" name="BMC Genomics">
        <title>Whole genome sequencing and function prediction of 133 gut anaerobes isolated from chicken caecum in pure cultures.</title>
        <authorList>
            <person name="Medvecky M."/>
            <person name="Cejkova D."/>
            <person name="Polansky O."/>
            <person name="Karasova D."/>
            <person name="Kubasova T."/>
            <person name="Cizek A."/>
            <person name="Rychlik I."/>
        </authorList>
    </citation>
    <scope>NUCLEOTIDE SEQUENCE</scope>
    <source>
        <strain evidence="6">An179</strain>
        <strain evidence="5">An180</strain>
    </source>
</reference>
<sequence length="342" mass="38209">MPMKITSQMIADKCGVSRGTVDRVVNGRANVAPEVRARVQQAIDELGYRTPAQRRQAQPARHGTTIGFVIPGWGDYYTRQTRRGIQAALRRIGDPSFRVEIRELTGRSNHEYCTCINALEESKIAGLVLNAADTMPMAQEIDRLTAMGIPVVTCNSDVPDSARVCHIGQDLVKSGRVAAGLLVPMLAGGDVLIVCGNREFTAHRLRVDGFLERLYELEGDIGHAHVIECIERYDLTYDGVLREVRRNPRLRAIYMANESVKGCMDALARARAPQPIHVVCNDLTPYAREYLADGRVDFIVDQDFSGQARRAVEVLYELLARRRKPTETIMHVRTSIISRELL</sequence>
<dbReference type="PROSITE" id="PS50932">
    <property type="entry name" value="HTH_LACI_2"/>
    <property type="match status" value="1"/>
</dbReference>
<evidence type="ECO:0000256" key="1">
    <source>
        <dbReference type="ARBA" id="ARBA00023015"/>
    </source>
</evidence>
<evidence type="ECO:0000256" key="2">
    <source>
        <dbReference type="ARBA" id="ARBA00023125"/>
    </source>
</evidence>
<dbReference type="Gene3D" id="3.40.50.2300">
    <property type="match status" value="2"/>
</dbReference>
<evidence type="ECO:0000259" key="4">
    <source>
        <dbReference type="PROSITE" id="PS50932"/>
    </source>
</evidence>
<dbReference type="AlphaFoldDB" id="A0A1Y4LX09"/>
<dbReference type="CDD" id="cd01392">
    <property type="entry name" value="HTH_LacI"/>
    <property type="match status" value="1"/>
</dbReference>
<dbReference type="InterPro" id="IPR025997">
    <property type="entry name" value="SBP_2_dom"/>
</dbReference>
<comment type="caution">
    <text evidence="6">The sequence shown here is derived from an EMBL/GenBank/DDBJ whole genome shotgun (WGS) entry which is preliminary data.</text>
</comment>
<dbReference type="SUPFAM" id="SSF53822">
    <property type="entry name" value="Periplasmic binding protein-like I"/>
    <property type="match status" value="1"/>
</dbReference>
<dbReference type="InterPro" id="IPR000843">
    <property type="entry name" value="HTH_LacI"/>
</dbReference>
<dbReference type="Proteomes" id="UP000195326">
    <property type="component" value="Unassembled WGS sequence"/>
</dbReference>
<dbReference type="Proteomes" id="UP000195897">
    <property type="component" value="Unassembled WGS sequence"/>
</dbReference>
<gene>
    <name evidence="6" type="ORF">B5F15_01675</name>
    <name evidence="5" type="ORF">B5F17_06975</name>
</gene>
<dbReference type="InterPro" id="IPR010982">
    <property type="entry name" value="Lambda_DNA-bd_dom_sf"/>
</dbReference>
<dbReference type="Gene3D" id="1.10.260.40">
    <property type="entry name" value="lambda repressor-like DNA-binding domains"/>
    <property type="match status" value="1"/>
</dbReference>
<evidence type="ECO:0000313" key="6">
    <source>
        <dbReference type="EMBL" id="OUP60440.1"/>
    </source>
</evidence>
<dbReference type="SUPFAM" id="SSF47413">
    <property type="entry name" value="lambda repressor-like DNA-binding domains"/>
    <property type="match status" value="1"/>
</dbReference>
<proteinExistence type="predicted"/>
<evidence type="ECO:0000313" key="8">
    <source>
        <dbReference type="Proteomes" id="UP000195897"/>
    </source>
</evidence>
<protein>
    <recommendedName>
        <fullName evidence="4">HTH lacI-type domain-containing protein</fullName>
    </recommendedName>
</protein>
<reference evidence="7 8" key="1">
    <citation type="submission" date="2017-04" db="EMBL/GenBank/DDBJ databases">
        <title>Function of individual gut microbiota members based on whole genome sequencing of pure cultures obtained from chicken caecum.</title>
        <authorList>
            <person name="Medvecky M."/>
            <person name="Cejkova D."/>
            <person name="Polansky O."/>
            <person name="Karasova D."/>
            <person name="Kubasova T."/>
            <person name="Cizek A."/>
            <person name="Rychlik I."/>
        </authorList>
    </citation>
    <scope>NUCLEOTIDE SEQUENCE [LARGE SCALE GENOMIC DNA]</scope>
    <source>
        <strain evidence="7">An179</strain>
        <strain evidence="8">An180</strain>
    </source>
</reference>
<dbReference type="Pfam" id="PF13407">
    <property type="entry name" value="Peripla_BP_4"/>
    <property type="match status" value="1"/>
</dbReference>
<evidence type="ECO:0000313" key="5">
    <source>
        <dbReference type="EMBL" id="OUP52972.1"/>
    </source>
</evidence>
<dbReference type="EMBL" id="NFKL01000002">
    <property type="protein sequence ID" value="OUP60440.1"/>
    <property type="molecule type" value="Genomic_DNA"/>
</dbReference>
<accession>A0A1Y4LX09</accession>
<keyword evidence="2" id="KW-0238">DNA-binding</keyword>
<dbReference type="SMART" id="SM00354">
    <property type="entry name" value="HTH_LACI"/>
    <property type="match status" value="1"/>
</dbReference>
<dbReference type="Pfam" id="PF00356">
    <property type="entry name" value="LacI"/>
    <property type="match status" value="1"/>
</dbReference>
<dbReference type="CDD" id="cd06307">
    <property type="entry name" value="PBP1_sugar_binding"/>
    <property type="match status" value="1"/>
</dbReference>
<keyword evidence="3" id="KW-0804">Transcription</keyword>
<dbReference type="PANTHER" id="PTHR30146">
    <property type="entry name" value="LACI-RELATED TRANSCRIPTIONAL REPRESSOR"/>
    <property type="match status" value="1"/>
</dbReference>
<dbReference type="EMBL" id="NFKK01000006">
    <property type="protein sequence ID" value="OUP52972.1"/>
    <property type="molecule type" value="Genomic_DNA"/>
</dbReference>
<dbReference type="PANTHER" id="PTHR30146:SF152">
    <property type="entry name" value="TRANSCRIPTIONAL REGULATORY PROTEIN"/>
    <property type="match status" value="1"/>
</dbReference>
<organism evidence="6 7">
    <name type="scientific">Butyricicoccus pullicaecorum</name>
    <dbReference type="NCBI Taxonomy" id="501571"/>
    <lineage>
        <taxon>Bacteria</taxon>
        <taxon>Bacillati</taxon>
        <taxon>Bacillota</taxon>
        <taxon>Clostridia</taxon>
        <taxon>Eubacteriales</taxon>
        <taxon>Butyricicoccaceae</taxon>
        <taxon>Butyricicoccus</taxon>
    </lineage>
</organism>
<feature type="domain" description="HTH lacI-type" evidence="4">
    <location>
        <begin position="5"/>
        <end position="59"/>
    </location>
</feature>
<dbReference type="STRING" id="501571.GCA_900143195_01489"/>
<dbReference type="GO" id="GO:0003700">
    <property type="term" value="F:DNA-binding transcription factor activity"/>
    <property type="evidence" value="ECO:0007669"/>
    <property type="project" value="TreeGrafter"/>
</dbReference>
<evidence type="ECO:0000256" key="3">
    <source>
        <dbReference type="ARBA" id="ARBA00023163"/>
    </source>
</evidence>
<keyword evidence="1" id="KW-0805">Transcription regulation</keyword>
<name>A0A1Y4LX09_9FIRM</name>
<dbReference type="GO" id="GO:0000976">
    <property type="term" value="F:transcription cis-regulatory region binding"/>
    <property type="evidence" value="ECO:0007669"/>
    <property type="project" value="TreeGrafter"/>
</dbReference>